<dbReference type="EMBL" id="BKCJ010503127">
    <property type="protein sequence ID" value="GFA86516.1"/>
    <property type="molecule type" value="Genomic_DNA"/>
</dbReference>
<organism evidence="2">
    <name type="scientific">Tanacetum cinerariifolium</name>
    <name type="common">Dalmatian daisy</name>
    <name type="synonym">Chrysanthemum cinerariifolium</name>
    <dbReference type="NCBI Taxonomy" id="118510"/>
    <lineage>
        <taxon>Eukaryota</taxon>
        <taxon>Viridiplantae</taxon>
        <taxon>Streptophyta</taxon>
        <taxon>Embryophyta</taxon>
        <taxon>Tracheophyta</taxon>
        <taxon>Spermatophyta</taxon>
        <taxon>Magnoliopsida</taxon>
        <taxon>eudicotyledons</taxon>
        <taxon>Gunneridae</taxon>
        <taxon>Pentapetalae</taxon>
        <taxon>asterids</taxon>
        <taxon>campanulids</taxon>
        <taxon>Asterales</taxon>
        <taxon>Asteraceae</taxon>
        <taxon>Asteroideae</taxon>
        <taxon>Anthemideae</taxon>
        <taxon>Anthemidinae</taxon>
        <taxon>Tanacetum</taxon>
    </lineage>
</organism>
<sequence length="181" mass="20165">MVNTKNNNLITNTLTPTDPIQAALAAIQETLANIQAEYVKKYPNNTPWEHFEVEVVKRFGVLYDDPIVELKNLKQTRSVQPYQEAFEALLNRVNLPEQVAVSMFMGGLKPEVGTPMRVFQATTLSETYGLARMQEATNTILKPRYNTPLLPTPKQSTTTYISKAVTTPVKSNSVGQSSGYV</sequence>
<comment type="caution">
    <text evidence="2">The sequence shown here is derived from an EMBL/GenBank/DDBJ whole genome shotgun (WGS) entry which is preliminary data.</text>
</comment>
<dbReference type="Pfam" id="PF03732">
    <property type="entry name" value="Retrotrans_gag"/>
    <property type="match status" value="1"/>
</dbReference>
<dbReference type="InterPro" id="IPR005162">
    <property type="entry name" value="Retrotrans_gag_dom"/>
</dbReference>
<feature type="domain" description="Retrotransposon gag" evidence="1">
    <location>
        <begin position="44"/>
        <end position="110"/>
    </location>
</feature>
<proteinExistence type="predicted"/>
<reference evidence="2" key="1">
    <citation type="journal article" date="2019" name="Sci. Rep.">
        <title>Draft genome of Tanacetum cinerariifolium, the natural source of mosquito coil.</title>
        <authorList>
            <person name="Yamashiro T."/>
            <person name="Shiraishi A."/>
            <person name="Satake H."/>
            <person name="Nakayama K."/>
        </authorList>
    </citation>
    <scope>NUCLEOTIDE SEQUENCE</scope>
</reference>
<keyword evidence="2" id="KW-0808">Transferase</keyword>
<keyword evidence="2" id="KW-0548">Nucleotidyltransferase</keyword>
<evidence type="ECO:0000259" key="1">
    <source>
        <dbReference type="Pfam" id="PF03732"/>
    </source>
</evidence>
<dbReference type="GO" id="GO:0003964">
    <property type="term" value="F:RNA-directed DNA polymerase activity"/>
    <property type="evidence" value="ECO:0007669"/>
    <property type="project" value="UniProtKB-KW"/>
</dbReference>
<evidence type="ECO:0000313" key="2">
    <source>
        <dbReference type="EMBL" id="GFA86516.1"/>
    </source>
</evidence>
<keyword evidence="2" id="KW-0695">RNA-directed DNA polymerase</keyword>
<name>A0A699KE49_TANCI</name>
<dbReference type="AlphaFoldDB" id="A0A699KE49"/>
<gene>
    <name evidence="2" type="ORF">Tci_658488</name>
</gene>
<accession>A0A699KE49</accession>
<protein>
    <submittedName>
        <fullName evidence="2">Reverse transcriptase</fullName>
    </submittedName>
</protein>